<keyword evidence="4" id="KW-1185">Reference proteome</keyword>
<organism evidence="3 4">
    <name type="scientific">Neolentinus lepideus HHB14362 ss-1</name>
    <dbReference type="NCBI Taxonomy" id="1314782"/>
    <lineage>
        <taxon>Eukaryota</taxon>
        <taxon>Fungi</taxon>
        <taxon>Dikarya</taxon>
        <taxon>Basidiomycota</taxon>
        <taxon>Agaricomycotina</taxon>
        <taxon>Agaricomycetes</taxon>
        <taxon>Gloeophyllales</taxon>
        <taxon>Gloeophyllaceae</taxon>
        <taxon>Neolentinus</taxon>
    </lineage>
</organism>
<sequence>MTRSERCCEPTVSNRELSKLHSSSNPAQSLRLLDFRTRNVVVPMALTTTTALLTGMISKGKNTRLVS</sequence>
<feature type="region of interest" description="Disordered" evidence="1">
    <location>
        <begin position="1"/>
        <end position="25"/>
    </location>
</feature>
<evidence type="ECO:0000256" key="2">
    <source>
        <dbReference type="SAM" id="Phobius"/>
    </source>
</evidence>
<dbReference type="AlphaFoldDB" id="A0A165RJ69"/>
<proteinExistence type="predicted"/>
<feature type="transmembrane region" description="Helical" evidence="2">
    <location>
        <begin position="40"/>
        <end position="58"/>
    </location>
</feature>
<dbReference type="InParanoid" id="A0A165RJ69"/>
<name>A0A165RJ69_9AGAM</name>
<evidence type="ECO:0000256" key="1">
    <source>
        <dbReference type="SAM" id="MobiDB-lite"/>
    </source>
</evidence>
<dbReference type="Proteomes" id="UP000076761">
    <property type="component" value="Unassembled WGS sequence"/>
</dbReference>
<gene>
    <name evidence="3" type="ORF">NEOLEDRAFT_1135720</name>
</gene>
<protein>
    <submittedName>
        <fullName evidence="3">Uncharacterized protein</fullName>
    </submittedName>
</protein>
<feature type="compositionally biased region" description="Polar residues" evidence="1">
    <location>
        <begin position="11"/>
        <end position="25"/>
    </location>
</feature>
<evidence type="ECO:0000313" key="3">
    <source>
        <dbReference type="EMBL" id="KZT23888.1"/>
    </source>
</evidence>
<keyword evidence="2" id="KW-0812">Transmembrane</keyword>
<reference evidence="3 4" key="1">
    <citation type="journal article" date="2016" name="Mol. Biol. Evol.">
        <title>Comparative Genomics of Early-Diverging Mushroom-Forming Fungi Provides Insights into the Origins of Lignocellulose Decay Capabilities.</title>
        <authorList>
            <person name="Nagy L.G."/>
            <person name="Riley R."/>
            <person name="Tritt A."/>
            <person name="Adam C."/>
            <person name="Daum C."/>
            <person name="Floudas D."/>
            <person name="Sun H."/>
            <person name="Yadav J.S."/>
            <person name="Pangilinan J."/>
            <person name="Larsson K.H."/>
            <person name="Matsuura K."/>
            <person name="Barry K."/>
            <person name="Labutti K."/>
            <person name="Kuo R."/>
            <person name="Ohm R.A."/>
            <person name="Bhattacharya S.S."/>
            <person name="Shirouzu T."/>
            <person name="Yoshinaga Y."/>
            <person name="Martin F.M."/>
            <person name="Grigoriev I.V."/>
            <person name="Hibbett D.S."/>
        </authorList>
    </citation>
    <scope>NUCLEOTIDE SEQUENCE [LARGE SCALE GENOMIC DNA]</scope>
    <source>
        <strain evidence="3 4">HHB14362 ss-1</strain>
    </source>
</reference>
<keyword evidence="2" id="KW-1133">Transmembrane helix</keyword>
<evidence type="ECO:0000313" key="4">
    <source>
        <dbReference type="Proteomes" id="UP000076761"/>
    </source>
</evidence>
<dbReference type="EMBL" id="KV425581">
    <property type="protein sequence ID" value="KZT23888.1"/>
    <property type="molecule type" value="Genomic_DNA"/>
</dbReference>
<accession>A0A165RJ69</accession>
<keyword evidence="2" id="KW-0472">Membrane</keyword>